<dbReference type="EMBL" id="CP006585">
    <property type="protein sequence ID" value="AGW12476.1"/>
    <property type="molecule type" value="Genomic_DNA"/>
</dbReference>
<dbReference type="PROSITE" id="PS51257">
    <property type="entry name" value="PROKAR_LIPOPROTEIN"/>
    <property type="match status" value="1"/>
</dbReference>
<dbReference type="KEGG" id="dgg:DGI_0568"/>
<dbReference type="AlphaFoldDB" id="T2G8L1"/>
<feature type="signal peptide" evidence="1">
    <location>
        <begin position="1"/>
        <end position="25"/>
    </location>
</feature>
<keyword evidence="3" id="KW-1185">Reference proteome</keyword>
<dbReference type="OrthoDB" id="5455962at2"/>
<organism evidence="2 3">
    <name type="scientific">Megalodesulfovibrio gigas (strain ATCC 19364 / DSM 1382 / NCIMB 9332 / VKM B-1759)</name>
    <name type="common">Desulfovibrio gigas</name>
    <dbReference type="NCBI Taxonomy" id="1121448"/>
    <lineage>
        <taxon>Bacteria</taxon>
        <taxon>Pseudomonadati</taxon>
        <taxon>Thermodesulfobacteriota</taxon>
        <taxon>Desulfovibrionia</taxon>
        <taxon>Desulfovibrionales</taxon>
        <taxon>Desulfovibrionaceae</taxon>
        <taxon>Megalodesulfovibrio</taxon>
    </lineage>
</organism>
<evidence type="ECO:0000256" key="1">
    <source>
        <dbReference type="SAM" id="SignalP"/>
    </source>
</evidence>
<evidence type="ECO:0000313" key="2">
    <source>
        <dbReference type="EMBL" id="AGW12476.1"/>
    </source>
</evidence>
<dbReference type="RefSeq" id="WP_021759127.1">
    <property type="nucleotide sequence ID" value="NC_022444.1"/>
</dbReference>
<feature type="chain" id="PRO_5004599652" evidence="1">
    <location>
        <begin position="26"/>
        <end position="165"/>
    </location>
</feature>
<reference evidence="3" key="2">
    <citation type="submission" date="2013-07" db="EMBL/GenBank/DDBJ databases">
        <authorList>
            <person name="Morais-Silva F.O."/>
            <person name="Rezende A.M."/>
            <person name="Pimentel C."/>
            <person name="Resende D.M."/>
            <person name="Santos C.I."/>
            <person name="Clemente C."/>
            <person name="de Oliveira L.M."/>
            <person name="da Silva S.M."/>
            <person name="Costa D.A."/>
            <person name="Varela-Raposo A."/>
            <person name="Horacio E.C.A."/>
            <person name="Matos M."/>
            <person name="Flores O."/>
            <person name="Ruiz J.C."/>
            <person name="Rodrigues-Pousada C."/>
        </authorList>
    </citation>
    <scope>NUCLEOTIDE SEQUENCE [LARGE SCALE GENOMIC DNA]</scope>
    <source>
        <strain evidence="3">ATCC 19364 / DSM 1382 / NCIMB 9332 / VKM B-1759</strain>
    </source>
</reference>
<gene>
    <name evidence="2" type="ORF">DGI_0568</name>
</gene>
<dbReference type="STRING" id="1121448.DGI_0568"/>
<keyword evidence="1" id="KW-0732">Signal</keyword>
<protein>
    <submittedName>
        <fullName evidence="2">Uncharacterized protein</fullName>
    </submittedName>
</protein>
<proteinExistence type="predicted"/>
<dbReference type="PATRIC" id="fig|1121448.10.peg.565"/>
<dbReference type="Proteomes" id="UP000016587">
    <property type="component" value="Chromosome"/>
</dbReference>
<sequence length="165" mass="18182">MKMGVSLARLALAHMVVLACLLGVAAQGLCAEKIWVDAAGYVLFKNDRGDVVRKDFVRYADVLFDDMPKKTGYFFCTLDGLETQVPVRDILTVKRDPNTDFGTVTTTNTPSHAVKIPQDLAGSLTGMDHFEMEYFNALTGKNEVGFILGTDVLEIHFTDTSRVSK</sequence>
<name>T2G8L1_MEGG1</name>
<accession>T2G8L1</accession>
<evidence type="ECO:0000313" key="3">
    <source>
        <dbReference type="Proteomes" id="UP000016587"/>
    </source>
</evidence>
<reference evidence="2 3" key="1">
    <citation type="journal article" date="2013" name="J. Bacteriol.">
        <title>Roles of HynAB and Ech, the only two hydrogenases found in the model sulfate reducer Desulfovibrio gigas.</title>
        <authorList>
            <person name="Morais-Silva F.O."/>
            <person name="Santos C.I."/>
            <person name="Rodrigues R."/>
            <person name="Pereira I.A."/>
            <person name="Rodrigues-Pousada C."/>
        </authorList>
    </citation>
    <scope>NUCLEOTIDE SEQUENCE [LARGE SCALE GENOMIC DNA]</scope>
    <source>
        <strain evidence="3">ATCC 19364 / DSM 1382 / NCIMB 9332 / VKM B-1759</strain>
    </source>
</reference>
<dbReference type="HOGENOM" id="CLU_1608188_0_0_7"/>